<reference evidence="2 3" key="1">
    <citation type="journal article" date="2016" name="Genome Announc.">
        <title>Genome Sequences of Pseudomonas oryzihabitans Phage POR1 and Pseudomonas aeruginosa Phage PAE1.</title>
        <authorList>
            <person name="Dyson Z.A."/>
            <person name="Seviour R.J."/>
            <person name="Tucci J."/>
            <person name="Petrovski S."/>
        </authorList>
    </citation>
    <scope>NUCLEOTIDE SEQUENCE [LARGE SCALE GENOMIC DNA]</scope>
</reference>
<evidence type="ECO:0000313" key="3">
    <source>
        <dbReference type="Proteomes" id="UP000204629"/>
    </source>
</evidence>
<name>A0A0N9ELW4_9CAUD</name>
<dbReference type="RefSeq" id="YP_009215703.1">
    <property type="nucleotide sequence ID" value="NC_028980.1"/>
</dbReference>
<sequence>MAKSGTTKATASKMVNASKSGVRHGQNSKNVVMGGKSAPAPSGPTAPIKGMDKGGV</sequence>
<keyword evidence="3" id="KW-1185">Reference proteome</keyword>
<dbReference type="KEGG" id="vg:26642041"/>
<dbReference type="Proteomes" id="UP000204629">
    <property type="component" value="Segment"/>
</dbReference>
<dbReference type="OrthoDB" id="25814at10239"/>
<accession>A0A0N9ELW4</accession>
<evidence type="ECO:0000256" key="1">
    <source>
        <dbReference type="SAM" id="MobiDB-lite"/>
    </source>
</evidence>
<protein>
    <submittedName>
        <fullName evidence="2">Uncharacterized protein</fullName>
    </submittedName>
</protein>
<proteinExistence type="predicted"/>
<organism evidence="2 3">
    <name type="scientific">Pseudomonas phage PAE1</name>
    <dbReference type="NCBI Taxonomy" id="1718273"/>
    <lineage>
        <taxon>Viruses</taxon>
        <taxon>Duplodnaviria</taxon>
        <taxon>Heunggongvirae</taxon>
        <taxon>Uroviricota</taxon>
        <taxon>Caudoviricetes</taxon>
        <taxon>Mesyanzhinovviridae</taxon>
        <taxon>Rabinowitzvirinae</taxon>
        <taxon>Yuavirus</taxon>
        <taxon>Yuavirus PAE1</taxon>
        <taxon>Pseudomonas virus PAE1</taxon>
    </lineage>
</organism>
<feature type="region of interest" description="Disordered" evidence="1">
    <location>
        <begin position="1"/>
        <end position="56"/>
    </location>
</feature>
<dbReference type="GeneID" id="26642041"/>
<dbReference type="EMBL" id="KT734862">
    <property type="protein sequence ID" value="ALF51512.1"/>
    <property type="molecule type" value="Genomic_DNA"/>
</dbReference>
<gene>
    <name evidence="2" type="ORF">PAE1_12</name>
</gene>
<evidence type="ECO:0000313" key="2">
    <source>
        <dbReference type="EMBL" id="ALF51512.1"/>
    </source>
</evidence>
<feature type="compositionally biased region" description="Polar residues" evidence="1">
    <location>
        <begin position="1"/>
        <end position="30"/>
    </location>
</feature>